<evidence type="ECO:0000256" key="5">
    <source>
        <dbReference type="SAM" id="Phobius"/>
    </source>
</evidence>
<feature type="transmembrane region" description="Helical" evidence="5">
    <location>
        <begin position="157"/>
        <end position="177"/>
    </location>
</feature>
<dbReference type="Proteomes" id="UP000006250">
    <property type="component" value="Unassembled WGS sequence"/>
</dbReference>
<dbReference type="RefSeq" id="WP_005991289.1">
    <property type="nucleotide sequence ID" value="NZ_AECZ01000003.1"/>
</dbReference>
<evidence type="ECO:0000313" key="7">
    <source>
        <dbReference type="Proteomes" id="UP000006250"/>
    </source>
</evidence>
<dbReference type="PANTHER" id="PTHR10361:SF28">
    <property type="entry name" value="P3 PROTEIN-RELATED"/>
    <property type="match status" value="1"/>
</dbReference>
<dbReference type="GO" id="GO:0016020">
    <property type="term" value="C:membrane"/>
    <property type="evidence" value="ECO:0007669"/>
    <property type="project" value="UniProtKB-SubCell"/>
</dbReference>
<feature type="transmembrane region" description="Helical" evidence="5">
    <location>
        <begin position="37"/>
        <end position="55"/>
    </location>
</feature>
<keyword evidence="4 5" id="KW-0472">Membrane</keyword>
<feature type="transmembrane region" description="Helical" evidence="5">
    <location>
        <begin position="12"/>
        <end position="31"/>
    </location>
</feature>
<dbReference type="InterPro" id="IPR004710">
    <property type="entry name" value="Bilac:Na_transpt"/>
</dbReference>
<comment type="caution">
    <text evidence="6">The sequence shown here is derived from an EMBL/GenBank/DDBJ whole genome shotgun (WGS) entry which is preliminary data.</text>
</comment>
<dbReference type="eggNOG" id="COG0385">
    <property type="taxonomic scope" value="Bacteria"/>
</dbReference>
<feature type="transmembrane region" description="Helical" evidence="5">
    <location>
        <begin position="67"/>
        <end position="90"/>
    </location>
</feature>
<comment type="subcellular location">
    <subcellularLocation>
        <location evidence="1">Membrane</location>
        <topology evidence="1">Multi-pass membrane protein</topology>
    </subcellularLocation>
</comment>
<name>E1JSJ3_SOLFR</name>
<protein>
    <submittedName>
        <fullName evidence="6">Bile acid:sodium symporter</fullName>
    </submittedName>
</protein>
<proteinExistence type="predicted"/>
<gene>
    <name evidence="6" type="ORF">DesfrDRAFT_0784</name>
</gene>
<dbReference type="OrthoDB" id="9806785at2"/>
<evidence type="ECO:0000256" key="1">
    <source>
        <dbReference type="ARBA" id="ARBA00004141"/>
    </source>
</evidence>
<evidence type="ECO:0000313" key="6">
    <source>
        <dbReference type="EMBL" id="EFL52678.1"/>
    </source>
</evidence>
<dbReference type="Gene3D" id="1.20.1530.20">
    <property type="match status" value="1"/>
</dbReference>
<feature type="transmembrane region" description="Helical" evidence="5">
    <location>
        <begin position="217"/>
        <end position="242"/>
    </location>
</feature>
<evidence type="ECO:0000256" key="3">
    <source>
        <dbReference type="ARBA" id="ARBA00022989"/>
    </source>
</evidence>
<dbReference type="EMBL" id="AECZ01000003">
    <property type="protein sequence ID" value="EFL52678.1"/>
    <property type="molecule type" value="Genomic_DNA"/>
</dbReference>
<dbReference type="STRING" id="596151.DesfrDRAFT_0784"/>
<feature type="transmembrane region" description="Helical" evidence="5">
    <location>
        <begin position="189"/>
        <end position="211"/>
    </location>
</feature>
<dbReference type="AlphaFoldDB" id="E1JSJ3"/>
<sequence>MLISIAQRVERAFLPLAVGLSALAMVVPGLFTWIAPYIAPALGVIMFGMGLSLTFEDFARLLPRWKVVGVGALLQFSVMPVLAWLLARIFDLPPAAALGVILVGACPGGTASNVITYLAGGNLALSVTMTLVTTLAAPLVTPALVAGLAGARVHVDFWAMTASVFWIVAFPVLDGLILRRLLRRRLEPVLAVFPAVSMVTIALVVACVMGLNRDTVLAFPGAVILAVTLHNLSGFALGYAGACPFTTSRADRIAIAVEVGMQNSGLGVALAKAYFTAQTALPGALFSLEQNLVGVTLAKWWRRGSAKA</sequence>
<dbReference type="PANTHER" id="PTHR10361">
    <property type="entry name" value="SODIUM-BILE ACID COTRANSPORTER"/>
    <property type="match status" value="1"/>
</dbReference>
<organism evidence="6 7">
    <name type="scientific">Solidesulfovibrio fructosivorans JJ]</name>
    <dbReference type="NCBI Taxonomy" id="596151"/>
    <lineage>
        <taxon>Bacteria</taxon>
        <taxon>Pseudomonadati</taxon>
        <taxon>Thermodesulfobacteriota</taxon>
        <taxon>Desulfovibrionia</taxon>
        <taxon>Desulfovibrionales</taxon>
        <taxon>Desulfovibrionaceae</taxon>
        <taxon>Solidesulfovibrio</taxon>
    </lineage>
</organism>
<dbReference type="InterPro" id="IPR002657">
    <property type="entry name" value="BilAc:Na_symport/Acr3"/>
</dbReference>
<keyword evidence="7" id="KW-1185">Reference proteome</keyword>
<evidence type="ECO:0000256" key="2">
    <source>
        <dbReference type="ARBA" id="ARBA00022692"/>
    </source>
</evidence>
<evidence type="ECO:0000256" key="4">
    <source>
        <dbReference type="ARBA" id="ARBA00023136"/>
    </source>
</evidence>
<feature type="transmembrane region" description="Helical" evidence="5">
    <location>
        <begin position="131"/>
        <end position="151"/>
    </location>
</feature>
<feature type="transmembrane region" description="Helical" evidence="5">
    <location>
        <begin position="96"/>
        <end position="119"/>
    </location>
</feature>
<keyword evidence="2 5" id="KW-0812">Transmembrane</keyword>
<dbReference type="Pfam" id="PF01758">
    <property type="entry name" value="SBF"/>
    <property type="match status" value="1"/>
</dbReference>
<keyword evidence="3 5" id="KW-1133">Transmembrane helix</keyword>
<accession>E1JSJ3</accession>
<reference evidence="6 7" key="1">
    <citation type="submission" date="2010-08" db="EMBL/GenBank/DDBJ databases">
        <title>The draft genome of Desulfovibrio fructosovorans JJ.</title>
        <authorList>
            <consortium name="US DOE Joint Genome Institute (JGI-PGF)"/>
            <person name="Lucas S."/>
            <person name="Copeland A."/>
            <person name="Lapidus A."/>
            <person name="Cheng J.-F."/>
            <person name="Bruce D."/>
            <person name="Goodwin L."/>
            <person name="Pitluck S."/>
            <person name="Land M.L."/>
            <person name="Hauser L."/>
            <person name="Chang Y.-J."/>
            <person name="Jeffries C."/>
            <person name="Wall J.D."/>
            <person name="Stahl D.A."/>
            <person name="Arkin A.P."/>
            <person name="Dehal P."/>
            <person name="Stolyar S.M."/>
            <person name="Hazen T.C."/>
            <person name="Woyke T.J."/>
        </authorList>
    </citation>
    <scope>NUCLEOTIDE SEQUENCE [LARGE SCALE GENOMIC DNA]</scope>
    <source>
        <strain evidence="6 7">JJ</strain>
    </source>
</reference>
<dbReference type="InterPro" id="IPR038770">
    <property type="entry name" value="Na+/solute_symporter_sf"/>
</dbReference>